<feature type="region of interest" description="Disordered" evidence="6">
    <location>
        <begin position="1"/>
        <end position="98"/>
    </location>
</feature>
<keyword evidence="5" id="KW-0862">Zinc</keyword>
<dbReference type="Gene3D" id="1.10.8.10">
    <property type="entry name" value="DNA helicase RuvA subunit, C-terminal domain"/>
    <property type="match status" value="1"/>
</dbReference>
<gene>
    <name evidence="7" type="primary">BIRC2</name>
    <name evidence="7" type="ORF">BLAG_LOCUS8331</name>
</gene>
<evidence type="ECO:0000256" key="4">
    <source>
        <dbReference type="ARBA" id="ARBA00022771"/>
    </source>
</evidence>
<dbReference type="GO" id="GO:0006915">
    <property type="term" value="P:apoptotic process"/>
    <property type="evidence" value="ECO:0007669"/>
    <property type="project" value="UniProtKB-KW"/>
</dbReference>
<dbReference type="GO" id="GO:0051726">
    <property type="term" value="P:regulation of cell cycle"/>
    <property type="evidence" value="ECO:0007669"/>
    <property type="project" value="TreeGrafter"/>
</dbReference>
<dbReference type="GO" id="GO:0005634">
    <property type="term" value="C:nucleus"/>
    <property type="evidence" value="ECO:0007669"/>
    <property type="project" value="TreeGrafter"/>
</dbReference>
<sequence>MALGRSSDGADGRQVVTNQPNQGQSNHGESYGKASLYGSPIGQPVNMDRHNRDSLITKHRHDREYGKFVGKPESNSVDGTGASPHTAHENGVGAERMPRKLAPNFDIEMIDVSTPLHSPKGNYETDAVDGSTYDRSDQPGRRIETTGNTASSNQYPTINSTTETTRNTASSNQYQTTNSTTETTRITASSDHYLTRNSTTETTRNTASSNHYQTRNLNKEEDRLTTYFDWPRDVPVAPEELARQGFFYLGDRDRVECAFCGGVLHQWEAGDDPFIEHQRHYSHCPFVNGEATANVPLGATSEQVASQPTGSPGTAQATATSPSSQPPSSSAPSLVTPGQLEPLRTGSGNTSVFALPAGTEWPKQPDFADEQSRMSTFHNWPRYSPISPLRLARAGFLYTYVADHVRCFWCDGGLKDWQQDDDPWEEHARWYGPECGYVIMNKGMDYIREVRTRRPPIVQQPQFRWGVDAGIIQTVLDMGFDEDRVQAVVQNQWQRYNRPFTTATELLTALLPQEEVPFYPPNEEEEPPFTFQNVPMYRPAPNHEPVDEQPLDPDTMERELRRLREERQCKVCLSADACMVFIPCGHLCCCEHCANMLRMRGRRCPLCRALFQRVQRAFLA</sequence>
<feature type="compositionally biased region" description="Low complexity" evidence="6">
    <location>
        <begin position="157"/>
        <end position="184"/>
    </location>
</feature>
<dbReference type="PANTHER" id="PTHR10044:SF139">
    <property type="entry name" value="DEATH-ASSOCIATED INHIBITOR OF APOPTOSIS 2"/>
    <property type="match status" value="1"/>
</dbReference>
<dbReference type="PANTHER" id="PTHR10044">
    <property type="entry name" value="INHIBITOR OF APOPTOSIS"/>
    <property type="match status" value="1"/>
</dbReference>
<feature type="compositionally biased region" description="Low complexity" evidence="6">
    <location>
        <begin position="308"/>
        <end position="333"/>
    </location>
</feature>
<evidence type="ECO:0000256" key="3">
    <source>
        <dbReference type="ARBA" id="ARBA00022723"/>
    </source>
</evidence>
<accession>A0A8K0EF55</accession>
<feature type="compositionally biased region" description="Basic and acidic residues" evidence="6">
    <location>
        <begin position="47"/>
        <end position="66"/>
    </location>
</feature>
<keyword evidence="8" id="KW-1185">Reference proteome</keyword>
<dbReference type="CDD" id="cd16510">
    <property type="entry name" value="RING-HC_IAPs"/>
    <property type="match status" value="1"/>
</dbReference>
<organism evidence="7 8">
    <name type="scientific">Branchiostoma lanceolatum</name>
    <name type="common">Common lancelet</name>
    <name type="synonym">Amphioxus lanceolatum</name>
    <dbReference type="NCBI Taxonomy" id="7740"/>
    <lineage>
        <taxon>Eukaryota</taxon>
        <taxon>Metazoa</taxon>
        <taxon>Chordata</taxon>
        <taxon>Cephalochordata</taxon>
        <taxon>Leptocardii</taxon>
        <taxon>Amphioxiformes</taxon>
        <taxon>Branchiostomatidae</taxon>
        <taxon>Branchiostoma</taxon>
    </lineage>
</organism>
<keyword evidence="2" id="KW-0053">Apoptosis</keyword>
<evidence type="ECO:0000256" key="6">
    <source>
        <dbReference type="SAM" id="MobiDB-lite"/>
    </source>
</evidence>
<dbReference type="InterPro" id="IPR050784">
    <property type="entry name" value="IAP"/>
</dbReference>
<dbReference type="GO" id="GO:0008270">
    <property type="term" value="F:zinc ion binding"/>
    <property type="evidence" value="ECO:0007669"/>
    <property type="project" value="UniProtKB-KW"/>
</dbReference>
<keyword evidence="3" id="KW-0479">Metal-binding</keyword>
<name>A0A8K0EF55_BRALA</name>
<feature type="region of interest" description="Disordered" evidence="6">
    <location>
        <begin position="302"/>
        <end position="363"/>
    </location>
</feature>
<proteinExistence type="inferred from homology"/>
<dbReference type="Proteomes" id="UP000838412">
    <property type="component" value="Chromosome 15"/>
</dbReference>
<dbReference type="SUPFAM" id="SSF57924">
    <property type="entry name" value="Inhibitor of apoptosis (IAP) repeat"/>
    <property type="match status" value="2"/>
</dbReference>
<feature type="region of interest" description="Disordered" evidence="6">
    <location>
        <begin position="113"/>
        <end position="184"/>
    </location>
</feature>
<dbReference type="FunFam" id="1.10.1170.10:FF:000003">
    <property type="entry name" value="E3 ubiquitin-protein ligase XIAP"/>
    <property type="match status" value="1"/>
</dbReference>
<dbReference type="CDD" id="cd00022">
    <property type="entry name" value="BIR"/>
    <property type="match status" value="2"/>
</dbReference>
<dbReference type="GO" id="GO:0031398">
    <property type="term" value="P:positive regulation of protein ubiquitination"/>
    <property type="evidence" value="ECO:0007669"/>
    <property type="project" value="TreeGrafter"/>
</dbReference>
<dbReference type="AlphaFoldDB" id="A0A8K0EF55"/>
<dbReference type="InterPro" id="IPR013083">
    <property type="entry name" value="Znf_RING/FYVE/PHD"/>
</dbReference>
<dbReference type="CDD" id="cd14321">
    <property type="entry name" value="UBA_IAPs"/>
    <property type="match status" value="1"/>
</dbReference>
<feature type="compositionally biased region" description="Polar residues" evidence="6">
    <location>
        <begin position="15"/>
        <end position="28"/>
    </location>
</feature>
<dbReference type="FunFam" id="1.10.1170.10:FF:000002">
    <property type="entry name" value="Baculoviral IAP repeat containing 7"/>
    <property type="match status" value="1"/>
</dbReference>
<feature type="compositionally biased region" description="Basic and acidic residues" evidence="6">
    <location>
        <begin position="132"/>
        <end position="144"/>
    </location>
</feature>
<evidence type="ECO:0000256" key="1">
    <source>
        <dbReference type="ARBA" id="ARBA00006672"/>
    </source>
</evidence>
<evidence type="ECO:0000313" key="8">
    <source>
        <dbReference type="Proteomes" id="UP000838412"/>
    </source>
</evidence>
<evidence type="ECO:0000256" key="2">
    <source>
        <dbReference type="ARBA" id="ARBA00022703"/>
    </source>
</evidence>
<dbReference type="GO" id="GO:0043066">
    <property type="term" value="P:negative regulation of apoptotic process"/>
    <property type="evidence" value="ECO:0007669"/>
    <property type="project" value="TreeGrafter"/>
</dbReference>
<dbReference type="SMART" id="SM00238">
    <property type="entry name" value="BIR"/>
    <property type="match status" value="2"/>
</dbReference>
<dbReference type="Gene3D" id="1.10.1170.10">
    <property type="entry name" value="Inhibitor Of Apoptosis Protein (2mihbC-IAP-1), Chain A"/>
    <property type="match status" value="2"/>
</dbReference>
<dbReference type="Gene3D" id="3.30.40.10">
    <property type="entry name" value="Zinc/RING finger domain, C3HC4 (zinc finger)"/>
    <property type="match status" value="1"/>
</dbReference>
<dbReference type="FunFam" id="1.10.1170.10:FF:000025">
    <property type="entry name" value="Baculoviral IAP repeat containing 7"/>
    <property type="match status" value="1"/>
</dbReference>
<dbReference type="FunFam" id="3.30.40.10:FF:000184">
    <property type="entry name" value="Baculoviral IAP repeat containing 2"/>
    <property type="match status" value="1"/>
</dbReference>
<dbReference type="Pfam" id="PF13920">
    <property type="entry name" value="zf-C3HC4_3"/>
    <property type="match status" value="1"/>
</dbReference>
<dbReference type="OrthoDB" id="10051407at2759"/>
<protein>
    <submittedName>
        <fullName evidence="7">BIRC2 protein</fullName>
    </submittedName>
</protein>
<evidence type="ECO:0000313" key="7">
    <source>
        <dbReference type="EMBL" id="CAH1246234.1"/>
    </source>
</evidence>
<reference evidence="7" key="1">
    <citation type="submission" date="2022-01" db="EMBL/GenBank/DDBJ databases">
        <authorList>
            <person name="Braso-Vives M."/>
        </authorList>
    </citation>
    <scope>NUCLEOTIDE SEQUENCE</scope>
</reference>
<comment type="similarity">
    <text evidence="1">Belongs to the IAP family.</text>
</comment>
<dbReference type="InterPro" id="IPR001370">
    <property type="entry name" value="BIR_rpt"/>
</dbReference>
<feature type="compositionally biased region" description="Polar residues" evidence="6">
    <location>
        <begin position="145"/>
        <end position="156"/>
    </location>
</feature>
<dbReference type="GO" id="GO:0043027">
    <property type="term" value="F:cysteine-type endopeptidase inhibitor activity involved in apoptotic process"/>
    <property type="evidence" value="ECO:0007669"/>
    <property type="project" value="TreeGrafter"/>
</dbReference>
<keyword evidence="4" id="KW-0863">Zinc-finger</keyword>
<evidence type="ECO:0000256" key="5">
    <source>
        <dbReference type="ARBA" id="ARBA00022833"/>
    </source>
</evidence>
<dbReference type="Pfam" id="PF00653">
    <property type="entry name" value="BIR"/>
    <property type="match status" value="2"/>
</dbReference>
<dbReference type="EMBL" id="OV696700">
    <property type="protein sequence ID" value="CAH1246234.1"/>
    <property type="molecule type" value="Genomic_DNA"/>
</dbReference>
<dbReference type="GO" id="GO:0005737">
    <property type="term" value="C:cytoplasm"/>
    <property type="evidence" value="ECO:0007669"/>
    <property type="project" value="TreeGrafter"/>
</dbReference>
<dbReference type="GO" id="GO:0061630">
    <property type="term" value="F:ubiquitin protein ligase activity"/>
    <property type="evidence" value="ECO:0007669"/>
    <property type="project" value="TreeGrafter"/>
</dbReference>